<dbReference type="Proteomes" id="UP001162483">
    <property type="component" value="Unassembled WGS sequence"/>
</dbReference>
<organism evidence="1 2">
    <name type="scientific">Staurois parvus</name>
    <dbReference type="NCBI Taxonomy" id="386267"/>
    <lineage>
        <taxon>Eukaryota</taxon>
        <taxon>Metazoa</taxon>
        <taxon>Chordata</taxon>
        <taxon>Craniata</taxon>
        <taxon>Vertebrata</taxon>
        <taxon>Euteleostomi</taxon>
        <taxon>Amphibia</taxon>
        <taxon>Batrachia</taxon>
        <taxon>Anura</taxon>
        <taxon>Neobatrachia</taxon>
        <taxon>Ranoidea</taxon>
        <taxon>Ranidae</taxon>
        <taxon>Staurois</taxon>
    </lineage>
</organism>
<sequence length="35" mass="3964">MIPYCPGPHEFSVRPCPPLVTRVIMPKSNYCKCQA</sequence>
<name>A0ABN9CID6_9NEOB</name>
<accession>A0ABN9CID6</accession>
<dbReference type="EMBL" id="CATNWA010010161">
    <property type="protein sequence ID" value="CAI9559440.1"/>
    <property type="molecule type" value="Genomic_DNA"/>
</dbReference>
<feature type="non-terminal residue" evidence="1">
    <location>
        <position position="35"/>
    </location>
</feature>
<comment type="caution">
    <text evidence="1">The sequence shown here is derived from an EMBL/GenBank/DDBJ whole genome shotgun (WGS) entry which is preliminary data.</text>
</comment>
<keyword evidence="2" id="KW-1185">Reference proteome</keyword>
<protein>
    <submittedName>
        <fullName evidence="1">Uncharacterized protein</fullName>
    </submittedName>
</protein>
<evidence type="ECO:0000313" key="2">
    <source>
        <dbReference type="Proteomes" id="UP001162483"/>
    </source>
</evidence>
<gene>
    <name evidence="1" type="ORF">SPARVUS_LOCUS5062069</name>
</gene>
<reference evidence="1" key="1">
    <citation type="submission" date="2023-05" db="EMBL/GenBank/DDBJ databases">
        <authorList>
            <person name="Stuckert A."/>
        </authorList>
    </citation>
    <scope>NUCLEOTIDE SEQUENCE</scope>
</reference>
<evidence type="ECO:0000313" key="1">
    <source>
        <dbReference type="EMBL" id="CAI9559440.1"/>
    </source>
</evidence>
<proteinExistence type="predicted"/>